<dbReference type="Gene3D" id="3.40.50.300">
    <property type="entry name" value="P-loop containing nucleotide triphosphate hydrolases"/>
    <property type="match status" value="1"/>
</dbReference>
<keyword evidence="6" id="KW-1185">Reference proteome</keyword>
<dbReference type="Pfam" id="PF01018">
    <property type="entry name" value="GTP1_OBG"/>
    <property type="match status" value="1"/>
</dbReference>
<dbReference type="InterPro" id="IPR031167">
    <property type="entry name" value="G_OBG"/>
</dbReference>
<protein>
    <submittedName>
        <fullName evidence="5">Uncharacterized protein</fullName>
    </submittedName>
</protein>
<dbReference type="Proteomes" id="UP001347796">
    <property type="component" value="Unassembled WGS sequence"/>
</dbReference>
<dbReference type="PANTHER" id="PTHR11702:SF43">
    <property type="entry name" value="GTP-BINDING PROTEIN 10"/>
    <property type="match status" value="1"/>
</dbReference>
<dbReference type="PANTHER" id="PTHR11702">
    <property type="entry name" value="DEVELOPMENTALLY REGULATED GTP-BINDING PROTEIN-RELATED"/>
    <property type="match status" value="1"/>
</dbReference>
<dbReference type="CDD" id="cd01898">
    <property type="entry name" value="Obg"/>
    <property type="match status" value="1"/>
</dbReference>
<dbReference type="GO" id="GO:0005525">
    <property type="term" value="F:GTP binding"/>
    <property type="evidence" value="ECO:0007669"/>
    <property type="project" value="UniProtKB-KW"/>
</dbReference>
<dbReference type="InterPro" id="IPR006169">
    <property type="entry name" value="GTP1_OBG_dom"/>
</dbReference>
<dbReference type="PRINTS" id="PR00326">
    <property type="entry name" value="GTP1OBG"/>
</dbReference>
<dbReference type="InterPro" id="IPR045086">
    <property type="entry name" value="OBG_GTPase"/>
</dbReference>
<dbReference type="Gene3D" id="2.70.210.12">
    <property type="entry name" value="GTP1/OBG domain"/>
    <property type="match status" value="1"/>
</dbReference>
<dbReference type="GO" id="GO:0005739">
    <property type="term" value="C:mitochondrion"/>
    <property type="evidence" value="ECO:0007669"/>
    <property type="project" value="TreeGrafter"/>
</dbReference>
<dbReference type="InterPro" id="IPR036726">
    <property type="entry name" value="GTP1_OBG_dom_sf"/>
</dbReference>
<reference evidence="5 6" key="1">
    <citation type="submission" date="2024-01" db="EMBL/GenBank/DDBJ databases">
        <title>The genome of the rayed Mediterranean limpet Patella caerulea (Linnaeus, 1758).</title>
        <authorList>
            <person name="Anh-Thu Weber A."/>
            <person name="Halstead-Nussloch G."/>
        </authorList>
    </citation>
    <scope>NUCLEOTIDE SEQUENCE [LARGE SCALE GENOMIC DNA]</scope>
    <source>
        <strain evidence="5">AATW-2023a</strain>
        <tissue evidence="5">Whole specimen</tissue>
    </source>
</reference>
<accession>A0AAN8IZV6</accession>
<feature type="domain" description="OBG-type G" evidence="3">
    <location>
        <begin position="178"/>
        <end position="374"/>
    </location>
</feature>
<evidence type="ECO:0000313" key="6">
    <source>
        <dbReference type="Proteomes" id="UP001347796"/>
    </source>
</evidence>
<dbReference type="GO" id="GO:0042254">
    <property type="term" value="P:ribosome biogenesis"/>
    <property type="evidence" value="ECO:0007669"/>
    <property type="project" value="UniProtKB-UniRule"/>
</dbReference>
<evidence type="ECO:0000256" key="1">
    <source>
        <dbReference type="ARBA" id="ARBA00022741"/>
    </source>
</evidence>
<dbReference type="GO" id="GO:0003924">
    <property type="term" value="F:GTPase activity"/>
    <property type="evidence" value="ECO:0007669"/>
    <property type="project" value="InterPro"/>
</dbReference>
<feature type="domain" description="Obg" evidence="4">
    <location>
        <begin position="42"/>
        <end position="177"/>
    </location>
</feature>
<dbReference type="PROSITE" id="PS51883">
    <property type="entry name" value="OBG"/>
    <property type="match status" value="1"/>
</dbReference>
<gene>
    <name evidence="5" type="ORF">SNE40_022739</name>
</gene>
<keyword evidence="1" id="KW-0547">Nucleotide-binding</keyword>
<dbReference type="SUPFAM" id="SSF82051">
    <property type="entry name" value="Obg GTP-binding protein N-terminal domain"/>
    <property type="match status" value="1"/>
</dbReference>
<evidence type="ECO:0000313" key="5">
    <source>
        <dbReference type="EMBL" id="KAK6165933.1"/>
    </source>
</evidence>
<dbReference type="SUPFAM" id="SSF52540">
    <property type="entry name" value="P-loop containing nucleoside triphosphate hydrolases"/>
    <property type="match status" value="1"/>
</dbReference>
<dbReference type="PROSITE" id="PS51710">
    <property type="entry name" value="G_OBG"/>
    <property type="match status" value="1"/>
</dbReference>
<dbReference type="InterPro" id="IPR006073">
    <property type="entry name" value="GTP-bd"/>
</dbReference>
<evidence type="ECO:0000259" key="3">
    <source>
        <dbReference type="PROSITE" id="PS51710"/>
    </source>
</evidence>
<proteinExistence type="predicted"/>
<dbReference type="AlphaFoldDB" id="A0AAN8IZV6"/>
<comment type="caution">
    <text evidence="5">The sequence shown here is derived from an EMBL/GenBank/DDBJ whole genome shotgun (WGS) entry which is preliminary data.</text>
</comment>
<dbReference type="EMBL" id="JAZGQO010000021">
    <property type="protein sequence ID" value="KAK6165933.1"/>
    <property type="molecule type" value="Genomic_DNA"/>
</dbReference>
<dbReference type="InterPro" id="IPR027417">
    <property type="entry name" value="P-loop_NTPase"/>
</dbReference>
<organism evidence="5 6">
    <name type="scientific">Patella caerulea</name>
    <name type="common">Rayed Mediterranean limpet</name>
    <dbReference type="NCBI Taxonomy" id="87958"/>
    <lineage>
        <taxon>Eukaryota</taxon>
        <taxon>Metazoa</taxon>
        <taxon>Spiralia</taxon>
        <taxon>Lophotrochozoa</taxon>
        <taxon>Mollusca</taxon>
        <taxon>Gastropoda</taxon>
        <taxon>Patellogastropoda</taxon>
        <taxon>Patelloidea</taxon>
        <taxon>Patellidae</taxon>
        <taxon>Patella</taxon>
    </lineage>
</organism>
<keyword evidence="2" id="KW-0342">GTP-binding</keyword>
<evidence type="ECO:0000259" key="4">
    <source>
        <dbReference type="PROSITE" id="PS51883"/>
    </source>
</evidence>
<name>A0AAN8IZV6_PATCE</name>
<dbReference type="Pfam" id="PF01926">
    <property type="entry name" value="MMR_HSR1"/>
    <property type="match status" value="1"/>
</dbReference>
<sequence>MAAPMRITILSRNRSDVYCTALKQAIACRLITNQNTIPKKKNKFIDSLRIYVRGGGGGQGFPRYGGIGGKGGDVVVTATKKLTLSDVRNNNIKKRFLAQNGLNSRKFRLLGEPGEDLNIPVPVGVVLRTDEGRQLGDLNKDGQQVIVARGGKGGNPENGFLGQRGDSKEITLDLKLIADIGLVGFPNAGKSTFLSAISRAMPKIAEYPFTTIRPQIGIIQYPDFRKISVADLPGLIEGAHNNYGMGHKFLKHVERTKMLIIIVDINGFSLGVKHVHRSAFENILLLNKELELYLPELVDRPAILVLNKIDTDNQSGDTVKQILQQVQNSPDSLNEVDKYMHPTTLMKFDGIFTISAKEKQGLDKVLHAVRQKLDHYAELKRPEIETEVEHVHYETLTKTLI</sequence>
<evidence type="ECO:0000256" key="2">
    <source>
        <dbReference type="ARBA" id="ARBA00023134"/>
    </source>
</evidence>